<dbReference type="AntiFam" id="ANF00277">
    <property type="entry name" value="Spurious ORF (formerly Pfam entry PF11665)"/>
</dbReference>
<evidence type="ECO:0000313" key="2">
    <source>
        <dbReference type="EMBL" id="XAG23381.1"/>
    </source>
</evidence>
<evidence type="ECO:0000256" key="1">
    <source>
        <dbReference type="SAM" id="Phobius"/>
    </source>
</evidence>
<dbReference type="EMBL" id="CP095339">
    <property type="protein sequence ID" value="XAG23425.1"/>
    <property type="molecule type" value="Genomic_DNA"/>
</dbReference>
<keyword evidence="1" id="KW-0812">Transmembrane</keyword>
<gene>
    <name evidence="2" type="ORF">MRN70_16210</name>
    <name evidence="3" type="ORF">MRN70_16795</name>
</gene>
<organism evidence="2">
    <name type="scientific">bacterium 19PA01SH03</name>
    <dbReference type="NCBI Taxonomy" id="2920705"/>
    <lineage>
        <taxon>Bacteria</taxon>
    </lineage>
</organism>
<sequence>MRNARHFYYALISVVMVLCGDLVVALLTP</sequence>
<name>A0AAU6STW7_UNCXX</name>
<reference evidence="2" key="1">
    <citation type="submission" date="2022-03" db="EMBL/GenBank/DDBJ databases">
        <title>Sea Food Isolates.</title>
        <authorList>
            <person name="Li c."/>
        </authorList>
    </citation>
    <scope>NUCLEOTIDE SEQUENCE</scope>
    <source>
        <strain evidence="2">19PA01SH03</strain>
    </source>
</reference>
<feature type="transmembrane region" description="Helical" evidence="1">
    <location>
        <begin position="7"/>
        <end position="27"/>
    </location>
</feature>
<accession>A0AAU6STW7</accession>
<keyword evidence="1" id="KW-0472">Membrane</keyword>
<proteinExistence type="predicted"/>
<keyword evidence="1" id="KW-1133">Transmembrane helix</keyword>
<dbReference type="EMBL" id="CP095339">
    <property type="protein sequence ID" value="XAG23381.1"/>
    <property type="molecule type" value="Genomic_DNA"/>
</dbReference>
<protein>
    <submittedName>
        <fullName evidence="2">DUF3265 domain-containing protein</fullName>
    </submittedName>
</protein>
<dbReference type="AlphaFoldDB" id="A0AAU6STW7"/>
<evidence type="ECO:0000313" key="3">
    <source>
        <dbReference type="EMBL" id="XAG23425.1"/>
    </source>
</evidence>